<dbReference type="GO" id="GO:0005351">
    <property type="term" value="F:carbohydrate:proton symporter activity"/>
    <property type="evidence" value="ECO:0007669"/>
    <property type="project" value="TreeGrafter"/>
</dbReference>
<accession>A0A0F7VJZ2</accession>
<dbReference type="EMBL" id="CDHK01000004">
    <property type="protein sequence ID" value="CEO60542.1"/>
    <property type="molecule type" value="Genomic_DNA"/>
</dbReference>
<feature type="transmembrane region" description="Helical" evidence="8">
    <location>
        <begin position="144"/>
        <end position="164"/>
    </location>
</feature>
<evidence type="ECO:0000256" key="8">
    <source>
        <dbReference type="SAM" id="Phobius"/>
    </source>
</evidence>
<dbReference type="InterPro" id="IPR003663">
    <property type="entry name" value="Sugar/inositol_transpt"/>
</dbReference>
<gene>
    <name evidence="10" type="ORF">PMG11_05165</name>
</gene>
<feature type="domain" description="Major facilitator superfamily (MFS) profile" evidence="9">
    <location>
        <begin position="12"/>
        <end position="453"/>
    </location>
</feature>
<dbReference type="GO" id="GO:0016020">
    <property type="term" value="C:membrane"/>
    <property type="evidence" value="ECO:0007669"/>
    <property type="project" value="UniProtKB-SubCell"/>
</dbReference>
<feature type="transmembrane region" description="Helical" evidence="8">
    <location>
        <begin position="332"/>
        <end position="350"/>
    </location>
</feature>
<dbReference type="NCBIfam" id="TIGR00879">
    <property type="entry name" value="SP"/>
    <property type="match status" value="1"/>
</dbReference>
<evidence type="ECO:0000313" key="11">
    <source>
        <dbReference type="Proteomes" id="UP000042958"/>
    </source>
</evidence>
<keyword evidence="4 8" id="KW-0812">Transmembrane</keyword>
<evidence type="ECO:0000256" key="1">
    <source>
        <dbReference type="ARBA" id="ARBA00004141"/>
    </source>
</evidence>
<organism evidence="10 11">
    <name type="scientific">Penicillium brasilianum</name>
    <dbReference type="NCBI Taxonomy" id="104259"/>
    <lineage>
        <taxon>Eukaryota</taxon>
        <taxon>Fungi</taxon>
        <taxon>Dikarya</taxon>
        <taxon>Ascomycota</taxon>
        <taxon>Pezizomycotina</taxon>
        <taxon>Eurotiomycetes</taxon>
        <taxon>Eurotiomycetidae</taxon>
        <taxon>Eurotiales</taxon>
        <taxon>Aspergillaceae</taxon>
        <taxon>Penicillium</taxon>
    </lineage>
</organism>
<dbReference type="AlphaFoldDB" id="A0A0F7VJZ2"/>
<protein>
    <submittedName>
        <fullName evidence="10">Putative MFS sugar transporter</fullName>
    </submittedName>
</protein>
<evidence type="ECO:0000259" key="9">
    <source>
        <dbReference type="PROSITE" id="PS50850"/>
    </source>
</evidence>
<dbReference type="InterPro" id="IPR005828">
    <property type="entry name" value="MFS_sugar_transport-like"/>
</dbReference>
<feature type="transmembrane region" description="Helical" evidence="8">
    <location>
        <begin position="52"/>
        <end position="72"/>
    </location>
</feature>
<dbReference type="FunFam" id="1.20.1250.20:FF:000090">
    <property type="entry name" value="MFS sugar transporter, putative"/>
    <property type="match status" value="1"/>
</dbReference>
<comment type="subcellular location">
    <subcellularLocation>
        <location evidence="1">Membrane</location>
        <topology evidence="1">Multi-pass membrane protein</topology>
    </subcellularLocation>
</comment>
<feature type="transmembrane region" description="Helical" evidence="8">
    <location>
        <begin position="176"/>
        <end position="193"/>
    </location>
</feature>
<feature type="transmembrane region" description="Helical" evidence="8">
    <location>
        <begin position="362"/>
        <end position="387"/>
    </location>
</feature>
<keyword evidence="5 8" id="KW-1133">Transmembrane helix</keyword>
<feature type="transmembrane region" description="Helical" evidence="8">
    <location>
        <begin position="79"/>
        <end position="97"/>
    </location>
</feature>
<feature type="transmembrane region" description="Helical" evidence="8">
    <location>
        <begin position="103"/>
        <end position="124"/>
    </location>
</feature>
<dbReference type="InterPro" id="IPR020846">
    <property type="entry name" value="MFS_dom"/>
</dbReference>
<dbReference type="InterPro" id="IPR005829">
    <property type="entry name" value="Sugar_transporter_CS"/>
</dbReference>
<dbReference type="OrthoDB" id="6612291at2759"/>
<keyword evidence="6 8" id="KW-0472">Membrane</keyword>
<comment type="similarity">
    <text evidence="2 7">Belongs to the major facilitator superfamily. Sugar transporter (TC 2.A.1.1) family.</text>
</comment>
<dbReference type="SUPFAM" id="SSF103473">
    <property type="entry name" value="MFS general substrate transporter"/>
    <property type="match status" value="1"/>
</dbReference>
<dbReference type="PANTHER" id="PTHR48022">
    <property type="entry name" value="PLASTIDIC GLUCOSE TRANSPORTER 4"/>
    <property type="match status" value="1"/>
</dbReference>
<sequence length="511" mass="56158">MALPPKWYQFMVCVFASLGSVLYGYDLGVIAEAIASPSLVNAFNVDATKSGAVTSVFTGGAFFGAIFAGPLGDYAGRKITILVGAVIFLLGGGLQTGAQSIEFLYAGRSIAGLGVGILVMIIPLYQAELAHPDIRGRITSLQQLMLGVGSLVAAWISWGTFINFADDDSRQWRVSLGIQMVPAVFLAALILLFPESPRWLIDHGRLDEGLQTLARLHSGGDVNDPWVRTEFDQIQNSIANEHEVEAKSYTELFTDPSCFRRLFLACSIQAACQMTGVSAIQYFSTTIFKQIGIATNDTLKYQGISSILAIIAQFCCLLFIDKTGRRWPQIIGNLVNCVFFIIPTILIAKFPPGTTHNNAASWAFIIMTWCYNFSFSSTIGPLTWVICSEIFDTKTRSKGVSIATMVSFAFNTLIGQVTNVAIERIGGWRFYIVFCICNFTNAIFFWLILPETAKLPLEDMNALFKTEPWIVPGTQSRKFTERKRVGNSLQIAARTKQENFGLVHEEEAGGV</sequence>
<feature type="transmembrane region" description="Helical" evidence="8">
    <location>
        <begin position="303"/>
        <end position="320"/>
    </location>
</feature>
<dbReference type="PRINTS" id="PR00171">
    <property type="entry name" value="SUGRTRNSPORT"/>
</dbReference>
<evidence type="ECO:0000313" key="10">
    <source>
        <dbReference type="EMBL" id="CEO60542.1"/>
    </source>
</evidence>
<keyword evidence="11" id="KW-1185">Reference proteome</keyword>
<dbReference type="Proteomes" id="UP000042958">
    <property type="component" value="Unassembled WGS sequence"/>
</dbReference>
<feature type="transmembrane region" description="Helical" evidence="8">
    <location>
        <begin position="399"/>
        <end position="422"/>
    </location>
</feature>
<feature type="transmembrane region" description="Helical" evidence="8">
    <location>
        <begin position="262"/>
        <end position="283"/>
    </location>
</feature>
<dbReference type="InterPro" id="IPR036259">
    <property type="entry name" value="MFS_trans_sf"/>
</dbReference>
<dbReference type="PROSITE" id="PS50850">
    <property type="entry name" value="MFS"/>
    <property type="match status" value="1"/>
</dbReference>
<evidence type="ECO:0000256" key="7">
    <source>
        <dbReference type="RuleBase" id="RU003346"/>
    </source>
</evidence>
<evidence type="ECO:0000256" key="5">
    <source>
        <dbReference type="ARBA" id="ARBA00022989"/>
    </source>
</evidence>
<dbReference type="Pfam" id="PF00083">
    <property type="entry name" value="Sugar_tr"/>
    <property type="match status" value="1"/>
</dbReference>
<evidence type="ECO:0000256" key="6">
    <source>
        <dbReference type="ARBA" id="ARBA00023136"/>
    </source>
</evidence>
<keyword evidence="10" id="KW-0762">Sugar transport</keyword>
<evidence type="ECO:0000256" key="4">
    <source>
        <dbReference type="ARBA" id="ARBA00022692"/>
    </source>
</evidence>
<proteinExistence type="inferred from homology"/>
<name>A0A0F7VJZ2_PENBI</name>
<feature type="transmembrane region" description="Helical" evidence="8">
    <location>
        <begin position="428"/>
        <end position="449"/>
    </location>
</feature>
<dbReference type="InterPro" id="IPR050360">
    <property type="entry name" value="MFS_Sugar_Transporters"/>
</dbReference>
<keyword evidence="3 7" id="KW-0813">Transport</keyword>
<dbReference type="PROSITE" id="PS00217">
    <property type="entry name" value="SUGAR_TRANSPORT_2"/>
    <property type="match status" value="1"/>
</dbReference>
<dbReference type="PANTHER" id="PTHR48022:SF37">
    <property type="entry name" value="MAJOR FACILITATOR SUPERFAMILY (MFS) PROFILE DOMAIN-CONTAINING PROTEIN-RELATED"/>
    <property type="match status" value="1"/>
</dbReference>
<evidence type="ECO:0000256" key="2">
    <source>
        <dbReference type="ARBA" id="ARBA00010992"/>
    </source>
</evidence>
<reference evidence="11" key="1">
    <citation type="journal article" date="2015" name="Genome Announc.">
        <title>Draft genome sequence of the fungus Penicillium brasilianum MG11.</title>
        <authorList>
            <person name="Horn F."/>
            <person name="Linde J."/>
            <person name="Mattern D.J."/>
            <person name="Walther G."/>
            <person name="Guthke R."/>
            <person name="Brakhage A.A."/>
            <person name="Valiante V."/>
        </authorList>
    </citation>
    <scope>NUCLEOTIDE SEQUENCE [LARGE SCALE GENOMIC DNA]</scope>
    <source>
        <strain evidence="11">MG11</strain>
    </source>
</reference>
<dbReference type="Gene3D" id="1.20.1250.20">
    <property type="entry name" value="MFS general substrate transporter like domains"/>
    <property type="match status" value="1"/>
</dbReference>
<evidence type="ECO:0000256" key="3">
    <source>
        <dbReference type="ARBA" id="ARBA00022448"/>
    </source>
</evidence>